<evidence type="ECO:0000256" key="2">
    <source>
        <dbReference type="SAM" id="MobiDB-lite"/>
    </source>
</evidence>
<keyword evidence="5" id="KW-1185">Reference proteome</keyword>
<dbReference type="Proteomes" id="UP000599179">
    <property type="component" value="Unassembled WGS sequence"/>
</dbReference>
<accession>A0ABQ1SP33</accession>
<evidence type="ECO:0000256" key="1">
    <source>
        <dbReference type="SAM" id="Coils"/>
    </source>
</evidence>
<sequence length="442" mass="50415">MKPKLLIISFLIVLFSLNCATSFAQVTEEYAFTETEKADYQALLERIETFEKEVLKQKIENINAQVETGEIDEKTAQQLKIEASEIAAQNISDLTQIVDSYTLYLKRNDYPLDFSEIDLDELELDLPTEDLEGLFEVLEVLGNVFEDLQLSDHEEYAALKAKRKEVEAKREELLEAREEMKAMRKKQYEERKYKITTAPTPPTPPNPEDPNSPPTPENLEQTDVSKVKGSRSTDGLVLALGFNNALTDGGSLDDSGIRFGGSRTFEIGYARESRVFKNVGWLSVKYGFSFQFNGLKPEGNNVFAVNGDQTNIEEFDFNLRKNKFRMDNLIFPLHLQLGSNGIKTNSKGARYYSDHDFKVGLGGFVGLNLLNTNKLKYTNENGQRIKERIRDDFNTTNLLYGLSAYVGWDEFSFYAQYNLNPMFTDNIVDTHNIQFGVRFDLN</sequence>
<evidence type="ECO:0000313" key="4">
    <source>
        <dbReference type="EMBL" id="GGE44132.1"/>
    </source>
</evidence>
<reference evidence="5" key="1">
    <citation type="journal article" date="2019" name="Int. J. Syst. Evol. Microbiol.">
        <title>The Global Catalogue of Microorganisms (GCM) 10K type strain sequencing project: providing services to taxonomists for standard genome sequencing and annotation.</title>
        <authorList>
            <consortium name="The Broad Institute Genomics Platform"/>
            <consortium name="The Broad Institute Genome Sequencing Center for Infectious Disease"/>
            <person name="Wu L."/>
            <person name="Ma J."/>
        </authorList>
    </citation>
    <scope>NUCLEOTIDE SEQUENCE [LARGE SCALE GENOMIC DNA]</scope>
    <source>
        <strain evidence="5">CGMCC 1.12931</strain>
    </source>
</reference>
<keyword evidence="1" id="KW-0175">Coiled coil</keyword>
<feature type="signal peptide" evidence="3">
    <location>
        <begin position="1"/>
        <end position="24"/>
    </location>
</feature>
<name>A0ABQ1SP33_9FLAO</name>
<protein>
    <recommendedName>
        <fullName evidence="6">Outer membrane protein beta-barrel domain-containing protein</fullName>
    </recommendedName>
</protein>
<feature type="chain" id="PRO_5046219144" description="Outer membrane protein beta-barrel domain-containing protein" evidence="3">
    <location>
        <begin position="25"/>
        <end position="442"/>
    </location>
</feature>
<dbReference type="EMBL" id="BMGM01000013">
    <property type="protein sequence ID" value="GGE44132.1"/>
    <property type="molecule type" value="Genomic_DNA"/>
</dbReference>
<evidence type="ECO:0008006" key="6">
    <source>
        <dbReference type="Google" id="ProtNLM"/>
    </source>
</evidence>
<organism evidence="4 5">
    <name type="scientific">Psychroflexus planctonicus</name>
    <dbReference type="NCBI Taxonomy" id="1526575"/>
    <lineage>
        <taxon>Bacteria</taxon>
        <taxon>Pseudomonadati</taxon>
        <taxon>Bacteroidota</taxon>
        <taxon>Flavobacteriia</taxon>
        <taxon>Flavobacteriales</taxon>
        <taxon>Flavobacteriaceae</taxon>
        <taxon>Psychroflexus</taxon>
    </lineage>
</organism>
<evidence type="ECO:0000313" key="5">
    <source>
        <dbReference type="Proteomes" id="UP000599179"/>
    </source>
</evidence>
<proteinExistence type="predicted"/>
<dbReference type="RefSeq" id="WP_188459511.1">
    <property type="nucleotide sequence ID" value="NZ_BMGM01000013.1"/>
</dbReference>
<feature type="compositionally biased region" description="Pro residues" evidence="2">
    <location>
        <begin position="199"/>
        <end position="216"/>
    </location>
</feature>
<keyword evidence="3" id="KW-0732">Signal</keyword>
<comment type="caution">
    <text evidence="4">The sequence shown here is derived from an EMBL/GenBank/DDBJ whole genome shotgun (WGS) entry which is preliminary data.</text>
</comment>
<feature type="region of interest" description="Disordered" evidence="2">
    <location>
        <begin position="188"/>
        <end position="230"/>
    </location>
</feature>
<evidence type="ECO:0000256" key="3">
    <source>
        <dbReference type="SAM" id="SignalP"/>
    </source>
</evidence>
<feature type="coiled-coil region" evidence="1">
    <location>
        <begin position="33"/>
        <end position="72"/>
    </location>
</feature>
<gene>
    <name evidence="4" type="ORF">GCM10010832_25190</name>
</gene>